<evidence type="ECO:0000313" key="2">
    <source>
        <dbReference type="Proteomes" id="UP000324800"/>
    </source>
</evidence>
<accession>A0A5J4UFH4</accession>
<organism evidence="1 2">
    <name type="scientific">Streblomastix strix</name>
    <dbReference type="NCBI Taxonomy" id="222440"/>
    <lineage>
        <taxon>Eukaryota</taxon>
        <taxon>Metamonada</taxon>
        <taxon>Preaxostyla</taxon>
        <taxon>Oxymonadida</taxon>
        <taxon>Streblomastigidae</taxon>
        <taxon>Streblomastix</taxon>
    </lineage>
</organism>
<dbReference type="EMBL" id="SNRW01016407">
    <property type="protein sequence ID" value="KAA6369398.1"/>
    <property type="molecule type" value="Genomic_DNA"/>
</dbReference>
<reference evidence="1 2" key="1">
    <citation type="submission" date="2019-03" db="EMBL/GenBank/DDBJ databases">
        <title>Single cell metagenomics reveals metabolic interactions within the superorganism composed of flagellate Streblomastix strix and complex community of Bacteroidetes bacteria on its surface.</title>
        <authorList>
            <person name="Treitli S.C."/>
            <person name="Kolisko M."/>
            <person name="Husnik F."/>
            <person name="Keeling P."/>
            <person name="Hampl V."/>
        </authorList>
    </citation>
    <scope>NUCLEOTIDE SEQUENCE [LARGE SCALE GENOMIC DNA]</scope>
    <source>
        <strain evidence="1">ST1C</strain>
    </source>
</reference>
<dbReference type="Proteomes" id="UP000324800">
    <property type="component" value="Unassembled WGS sequence"/>
</dbReference>
<proteinExistence type="predicted"/>
<evidence type="ECO:0000313" key="1">
    <source>
        <dbReference type="EMBL" id="KAA6369398.1"/>
    </source>
</evidence>
<protein>
    <submittedName>
        <fullName evidence="1">Uncharacterized protein</fullName>
    </submittedName>
</protein>
<sequence>MDYVKFDQSNINGLFVRAPKQQNINDCGIYALMNIGIVMDEVVQSRIVKDLIKMVINDIELNYDQSLMHIDSIEQSLTQQNQVNCSLNNMHRIAIANLPRLWTNIFEDIRRGLLPSQLQFQNGQPLDNDSYDMLVDFIRTSAKRQYHNETVDDCLVNDEDEPYDDSEEQFRLSEPSIRQTLPFDNVTCGNIIDRTGQIFNALHPKKKKQESSTSELKNSSTDLVCTSHFTLSSSNPISLQQFDLRRVLLFRHDLEDFIVQYARISAVRGNWEISAIILGMTDNGIGIGFDYPNDSEECRG</sequence>
<dbReference type="AlphaFoldDB" id="A0A5J4UFH4"/>
<gene>
    <name evidence="1" type="ORF">EZS28_035075</name>
</gene>
<name>A0A5J4UFH4_9EUKA</name>
<comment type="caution">
    <text evidence="1">The sequence shown here is derived from an EMBL/GenBank/DDBJ whole genome shotgun (WGS) entry which is preliminary data.</text>
</comment>